<evidence type="ECO:0000313" key="1">
    <source>
        <dbReference type="EMBL" id="SDE45135.1"/>
    </source>
</evidence>
<name>A0A1G7D334_RHOCA</name>
<keyword evidence="1" id="KW-0808">Transferase</keyword>
<dbReference type="SUPFAM" id="SSF53448">
    <property type="entry name" value="Nucleotide-diphospho-sugar transferases"/>
    <property type="match status" value="1"/>
</dbReference>
<dbReference type="InterPro" id="IPR029044">
    <property type="entry name" value="Nucleotide-diphossugar_trans"/>
</dbReference>
<dbReference type="EMBL" id="FNAY01000001">
    <property type="protein sequence ID" value="SDE45135.1"/>
    <property type="molecule type" value="Genomic_DNA"/>
</dbReference>
<sequence>MTVVANIQVGNEVELIEQHIAYHLALGVDGFVIADMASVDGTSEILQRYRDDSRFVIRKFERDALIDARGVHTAEVGRWTLQAARDHFAPDWVIRMDADEFLYPAGDLGACLAALGPEASFRIARRNVIFAAGQPVPPIPQTQAALAAFEIVAQPVETSGTQYATDDSLPLILTAVGPKVIARADQVAAYLTGGHGTLDGAGKRLAAPVADGLLLVHFWFTTPGRFLRKARFTAETEALLRRHPQAPKGWQWSRWAGLAQPGDTESEAAILQEYHRQFPAEAQLDALRGAGIVRCLADFRAS</sequence>
<dbReference type="Proteomes" id="UP000183812">
    <property type="component" value="Unassembled WGS sequence"/>
</dbReference>
<dbReference type="Pfam" id="PF13704">
    <property type="entry name" value="Glyco_tranf_2_4"/>
    <property type="match status" value="1"/>
</dbReference>
<protein>
    <submittedName>
        <fullName evidence="1">Glycosyl transferase family 2</fullName>
    </submittedName>
</protein>
<organism evidence="1 2">
    <name type="scientific">Rhodobacter capsulatus</name>
    <name type="common">Rhodopseudomonas capsulata</name>
    <dbReference type="NCBI Taxonomy" id="1061"/>
    <lineage>
        <taxon>Bacteria</taxon>
        <taxon>Pseudomonadati</taxon>
        <taxon>Pseudomonadota</taxon>
        <taxon>Alphaproteobacteria</taxon>
        <taxon>Rhodobacterales</taxon>
        <taxon>Rhodobacter group</taxon>
        <taxon>Rhodobacter</taxon>
    </lineage>
</organism>
<dbReference type="GO" id="GO:0016740">
    <property type="term" value="F:transferase activity"/>
    <property type="evidence" value="ECO:0007669"/>
    <property type="project" value="UniProtKB-KW"/>
</dbReference>
<proteinExistence type="predicted"/>
<evidence type="ECO:0000313" key="2">
    <source>
        <dbReference type="Proteomes" id="UP000183812"/>
    </source>
</evidence>
<reference evidence="1 2" key="1">
    <citation type="submission" date="2016-10" db="EMBL/GenBank/DDBJ databases">
        <authorList>
            <person name="de Groot N.N."/>
        </authorList>
    </citation>
    <scope>NUCLEOTIDE SEQUENCE [LARGE SCALE GENOMIC DNA]</scope>
    <source>
        <strain evidence="2">DSM 938 / 37b4</strain>
    </source>
</reference>
<dbReference type="OrthoDB" id="565316at2"/>
<gene>
    <name evidence="1" type="ORF">SAMN04244550_00445</name>
</gene>
<dbReference type="Gene3D" id="3.90.550.10">
    <property type="entry name" value="Spore Coat Polysaccharide Biosynthesis Protein SpsA, Chain A"/>
    <property type="match status" value="1"/>
</dbReference>
<dbReference type="RefSeq" id="WP_074552619.1">
    <property type="nucleotide sequence ID" value="NZ_CP119563.1"/>
</dbReference>
<dbReference type="AlphaFoldDB" id="A0A1G7D334"/>
<accession>A0A1G7D334</accession>